<comment type="function">
    <text evidence="1">Required for the transposition of the insertion element.</text>
</comment>
<evidence type="ECO:0000256" key="3">
    <source>
        <dbReference type="ARBA" id="ARBA00022578"/>
    </source>
</evidence>
<proteinExistence type="inferred from homology"/>
<dbReference type="GO" id="GO:0003677">
    <property type="term" value="F:DNA binding"/>
    <property type="evidence" value="ECO:0007669"/>
    <property type="project" value="UniProtKB-KW"/>
</dbReference>
<sequence>MRGSASEFGPFWSALLRRLLRRGLRRISLLITDSPEGLRAAATKVLTASGQRGGVRFIRNARARARKTQRRKVSAAIATAFA</sequence>
<keyword evidence="5" id="KW-0233">DNA recombination</keyword>
<keyword evidence="3" id="KW-0815">Transposition</keyword>
<dbReference type="Proteomes" id="UP000613266">
    <property type="component" value="Unassembled WGS sequence"/>
</dbReference>
<evidence type="ECO:0000313" key="6">
    <source>
        <dbReference type="EMBL" id="MBH9579655.1"/>
    </source>
</evidence>
<evidence type="ECO:0000256" key="5">
    <source>
        <dbReference type="ARBA" id="ARBA00023172"/>
    </source>
</evidence>
<dbReference type="InterPro" id="IPR001207">
    <property type="entry name" value="Transposase_mutator"/>
</dbReference>
<accession>A0A931J7F7</accession>
<evidence type="ECO:0000313" key="7">
    <source>
        <dbReference type="Proteomes" id="UP000613266"/>
    </source>
</evidence>
<evidence type="ECO:0000256" key="2">
    <source>
        <dbReference type="ARBA" id="ARBA00010961"/>
    </source>
</evidence>
<dbReference type="EMBL" id="JAEDAK010000029">
    <property type="protein sequence ID" value="MBH9579655.1"/>
    <property type="molecule type" value="Genomic_DNA"/>
</dbReference>
<dbReference type="GO" id="GO:0004803">
    <property type="term" value="F:transposase activity"/>
    <property type="evidence" value="ECO:0007669"/>
    <property type="project" value="InterPro"/>
</dbReference>
<keyword evidence="4" id="KW-0238">DNA-binding</keyword>
<reference evidence="6" key="1">
    <citation type="submission" date="2020-12" db="EMBL/GenBank/DDBJ databases">
        <title>The genome sequence of Inhella sp. 1Y17.</title>
        <authorList>
            <person name="Liu Y."/>
        </authorList>
    </citation>
    <scope>NUCLEOTIDE SEQUENCE</scope>
    <source>
        <strain evidence="6">1Y17</strain>
    </source>
</reference>
<gene>
    <name evidence="6" type="ORF">I7X39_22405</name>
</gene>
<organism evidence="6 7">
    <name type="scientific">Inhella proteolytica</name>
    <dbReference type="NCBI Taxonomy" id="2795029"/>
    <lineage>
        <taxon>Bacteria</taxon>
        <taxon>Pseudomonadati</taxon>
        <taxon>Pseudomonadota</taxon>
        <taxon>Betaproteobacteria</taxon>
        <taxon>Burkholderiales</taxon>
        <taxon>Sphaerotilaceae</taxon>
        <taxon>Inhella</taxon>
    </lineage>
</organism>
<comment type="similarity">
    <text evidence="2">Belongs to the transposase mutator family.</text>
</comment>
<name>A0A931J7F7_9BURK</name>
<protein>
    <submittedName>
        <fullName evidence="6">Transposase</fullName>
    </submittedName>
</protein>
<dbReference type="AlphaFoldDB" id="A0A931J7F7"/>
<keyword evidence="7" id="KW-1185">Reference proteome</keyword>
<comment type="caution">
    <text evidence="6">The sequence shown here is derived from an EMBL/GenBank/DDBJ whole genome shotgun (WGS) entry which is preliminary data.</text>
</comment>
<dbReference type="Pfam" id="PF00872">
    <property type="entry name" value="Transposase_mut"/>
    <property type="match status" value="1"/>
</dbReference>
<evidence type="ECO:0000256" key="1">
    <source>
        <dbReference type="ARBA" id="ARBA00002190"/>
    </source>
</evidence>
<evidence type="ECO:0000256" key="4">
    <source>
        <dbReference type="ARBA" id="ARBA00023125"/>
    </source>
</evidence>
<dbReference type="GO" id="GO:0006313">
    <property type="term" value="P:DNA transposition"/>
    <property type="evidence" value="ECO:0007669"/>
    <property type="project" value="InterPro"/>
</dbReference>